<keyword evidence="3 4" id="KW-0687">Ribonucleoprotein</keyword>
<keyword evidence="2 4" id="KW-0689">Ribosomal protein</keyword>
<dbReference type="PANTHER" id="PTHR11761:SF3">
    <property type="entry name" value="LARGE RIBOSOMAL SUBUNIT PROTEIN UL14M"/>
    <property type="match status" value="1"/>
</dbReference>
<dbReference type="Pfam" id="PF00238">
    <property type="entry name" value="Ribosomal_L14"/>
    <property type="match status" value="1"/>
</dbReference>
<dbReference type="InterPro" id="IPR000218">
    <property type="entry name" value="Ribosomal_uL14"/>
</dbReference>
<dbReference type="GO" id="GO:0070180">
    <property type="term" value="F:large ribosomal subunit rRNA binding"/>
    <property type="evidence" value="ECO:0007669"/>
    <property type="project" value="TreeGrafter"/>
</dbReference>
<evidence type="ECO:0000256" key="4">
    <source>
        <dbReference type="RuleBase" id="RU003949"/>
    </source>
</evidence>
<dbReference type="HAMAP" id="MF_01367">
    <property type="entry name" value="Ribosomal_uL14"/>
    <property type="match status" value="1"/>
</dbReference>
<reference evidence="5" key="1">
    <citation type="submission" date="2021-01" db="EMBL/GenBank/DDBJ databases">
        <authorList>
            <person name="Corre E."/>
            <person name="Pelletier E."/>
            <person name="Niang G."/>
            <person name="Scheremetjew M."/>
            <person name="Finn R."/>
            <person name="Kale V."/>
            <person name="Holt S."/>
            <person name="Cochrane G."/>
            <person name="Meng A."/>
            <person name="Brown T."/>
            <person name="Cohen L."/>
        </authorList>
    </citation>
    <scope>NUCLEOTIDE SEQUENCE</scope>
    <source>
        <strain evidence="5">SAG 63-3</strain>
    </source>
</reference>
<organism evidence="5">
    <name type="scientific">Polytomella parva</name>
    <dbReference type="NCBI Taxonomy" id="51329"/>
    <lineage>
        <taxon>Eukaryota</taxon>
        <taxon>Viridiplantae</taxon>
        <taxon>Chlorophyta</taxon>
        <taxon>core chlorophytes</taxon>
        <taxon>Chlorophyceae</taxon>
        <taxon>CS clade</taxon>
        <taxon>Chlamydomonadales</taxon>
        <taxon>Chlamydomonadaceae</taxon>
        <taxon>Polytomella</taxon>
    </lineage>
</organism>
<dbReference type="GO" id="GO:0003735">
    <property type="term" value="F:structural constituent of ribosome"/>
    <property type="evidence" value="ECO:0007669"/>
    <property type="project" value="InterPro"/>
</dbReference>
<protein>
    <recommendedName>
        <fullName evidence="6">Ribosomal protein L14</fullName>
    </recommendedName>
</protein>
<proteinExistence type="inferred from homology"/>
<evidence type="ECO:0000256" key="2">
    <source>
        <dbReference type="ARBA" id="ARBA00022980"/>
    </source>
</evidence>
<dbReference type="PANTHER" id="PTHR11761">
    <property type="entry name" value="50S/60S RIBOSOMAL PROTEIN L14/L23"/>
    <property type="match status" value="1"/>
</dbReference>
<evidence type="ECO:0000256" key="1">
    <source>
        <dbReference type="ARBA" id="ARBA00010745"/>
    </source>
</evidence>
<dbReference type="GO" id="GO:0005762">
    <property type="term" value="C:mitochondrial large ribosomal subunit"/>
    <property type="evidence" value="ECO:0007669"/>
    <property type="project" value="TreeGrafter"/>
</dbReference>
<evidence type="ECO:0000256" key="3">
    <source>
        <dbReference type="ARBA" id="ARBA00023274"/>
    </source>
</evidence>
<evidence type="ECO:0008006" key="6">
    <source>
        <dbReference type="Google" id="ProtNLM"/>
    </source>
</evidence>
<gene>
    <name evidence="5" type="ORF">PPAR00522_LOCUS17794</name>
</gene>
<dbReference type="InterPro" id="IPR036853">
    <property type="entry name" value="Ribosomal_uL14_sf"/>
</dbReference>
<dbReference type="Gene3D" id="2.40.150.20">
    <property type="entry name" value="Ribosomal protein L14"/>
    <property type="match status" value="1"/>
</dbReference>
<comment type="similarity">
    <text evidence="1 4">Belongs to the universal ribosomal protein uL14 family.</text>
</comment>
<dbReference type="EMBL" id="HBFM01027524">
    <property type="protein sequence ID" value="CAD8785409.1"/>
    <property type="molecule type" value="Transcribed_RNA"/>
</dbReference>
<accession>A0A7S0VGE4</accession>
<dbReference type="SUPFAM" id="SSF50193">
    <property type="entry name" value="Ribosomal protein L14"/>
    <property type="match status" value="1"/>
</dbReference>
<dbReference type="SMART" id="SM01374">
    <property type="entry name" value="Ribosomal_L14"/>
    <property type="match status" value="1"/>
</dbReference>
<evidence type="ECO:0000313" key="5">
    <source>
        <dbReference type="EMBL" id="CAD8785409.1"/>
    </source>
</evidence>
<dbReference type="GO" id="GO:0006412">
    <property type="term" value="P:translation"/>
    <property type="evidence" value="ECO:0007669"/>
    <property type="project" value="InterPro"/>
</dbReference>
<dbReference type="AlphaFoldDB" id="A0A7S0VGE4"/>
<name>A0A7S0VGE4_9CHLO</name>
<sequence length="121" mass="13449">MLPNYSFLKVVDNSGAKLAKIIGFYGHPGKAVGVGQVVKVAIKEAKGEKVTAGEMKKAVILEQKFPVFRPNGSHFRHLRNSCVLLSEKGQPLGNKVKALLTYEFIKPRWSKLRTITPNKLF</sequence>
<dbReference type="CDD" id="cd00337">
    <property type="entry name" value="Ribosomal_uL14"/>
    <property type="match status" value="1"/>
</dbReference>